<feature type="compositionally biased region" description="Basic and acidic residues" evidence="2">
    <location>
        <begin position="45"/>
        <end position="65"/>
    </location>
</feature>
<dbReference type="Proteomes" id="UP001152797">
    <property type="component" value="Unassembled WGS sequence"/>
</dbReference>
<dbReference type="EMBL" id="CAMXCT030000213">
    <property type="protein sequence ID" value="CAL4762918.1"/>
    <property type="molecule type" value="Genomic_DNA"/>
</dbReference>
<gene>
    <name evidence="3" type="ORF">C1SCF055_LOCUS3904</name>
</gene>
<dbReference type="InterPro" id="IPR036045">
    <property type="entry name" value="Sec1-like_sf"/>
</dbReference>
<sequence length="175" mass="20423">MLISGWEYLREKNNEWVKSTLKAHCVEVLKEVDKRPMDDDEKDEHDEMQSKKRQKDGSQRTTDRSRDKIACLSAVQALPDHKDRFRKLQIHLEICERCSEVVSSPKFQEMIALEQDLVTKGLNPKSEKELLAFLQDPAVKANLKLRLLMLCEVSWHVLFHAVSNFAREFDGVFCH</sequence>
<evidence type="ECO:0000256" key="2">
    <source>
        <dbReference type="SAM" id="MobiDB-lite"/>
    </source>
</evidence>
<evidence type="ECO:0000313" key="4">
    <source>
        <dbReference type="EMBL" id="CAL1128981.1"/>
    </source>
</evidence>
<name>A0A9P1FGX8_9DINO</name>
<accession>A0A9P1FGX8</accession>
<organism evidence="3">
    <name type="scientific">Cladocopium goreaui</name>
    <dbReference type="NCBI Taxonomy" id="2562237"/>
    <lineage>
        <taxon>Eukaryota</taxon>
        <taxon>Sar</taxon>
        <taxon>Alveolata</taxon>
        <taxon>Dinophyceae</taxon>
        <taxon>Suessiales</taxon>
        <taxon>Symbiodiniaceae</taxon>
        <taxon>Cladocopium</taxon>
    </lineage>
</organism>
<keyword evidence="5" id="KW-1185">Reference proteome</keyword>
<dbReference type="AlphaFoldDB" id="A0A9P1FGX8"/>
<dbReference type="SUPFAM" id="SSF56815">
    <property type="entry name" value="Sec1/munc18-like (SM) proteins"/>
    <property type="match status" value="1"/>
</dbReference>
<comment type="similarity">
    <text evidence="1">Belongs to the STXBP/unc-18/SEC1 family.</text>
</comment>
<dbReference type="OrthoDB" id="2228at2759"/>
<reference evidence="4" key="2">
    <citation type="submission" date="2024-04" db="EMBL/GenBank/DDBJ databases">
        <authorList>
            <person name="Chen Y."/>
            <person name="Shah S."/>
            <person name="Dougan E. K."/>
            <person name="Thang M."/>
            <person name="Chan C."/>
        </authorList>
    </citation>
    <scope>NUCLEOTIDE SEQUENCE [LARGE SCALE GENOMIC DNA]</scope>
</reference>
<dbReference type="Pfam" id="PF00995">
    <property type="entry name" value="Sec1"/>
    <property type="match status" value="1"/>
</dbReference>
<reference evidence="3" key="1">
    <citation type="submission" date="2022-10" db="EMBL/GenBank/DDBJ databases">
        <authorList>
            <person name="Chen Y."/>
            <person name="Dougan E. K."/>
            <person name="Chan C."/>
            <person name="Rhodes N."/>
            <person name="Thang M."/>
        </authorList>
    </citation>
    <scope>NUCLEOTIDE SEQUENCE</scope>
</reference>
<dbReference type="GO" id="GO:0016192">
    <property type="term" value="P:vesicle-mediated transport"/>
    <property type="evidence" value="ECO:0007669"/>
    <property type="project" value="InterPro"/>
</dbReference>
<comment type="caution">
    <text evidence="3">The sequence shown here is derived from an EMBL/GenBank/DDBJ whole genome shotgun (WGS) entry which is preliminary data.</text>
</comment>
<dbReference type="EMBL" id="CAMXCT010000213">
    <property type="protein sequence ID" value="CAI3975606.1"/>
    <property type="molecule type" value="Genomic_DNA"/>
</dbReference>
<evidence type="ECO:0000256" key="1">
    <source>
        <dbReference type="ARBA" id="ARBA00009884"/>
    </source>
</evidence>
<evidence type="ECO:0000313" key="5">
    <source>
        <dbReference type="Proteomes" id="UP001152797"/>
    </source>
</evidence>
<proteinExistence type="inferred from homology"/>
<protein>
    <submittedName>
        <fullName evidence="3">Uncharacterized protein</fullName>
    </submittedName>
</protein>
<dbReference type="InterPro" id="IPR001619">
    <property type="entry name" value="Sec1-like"/>
</dbReference>
<feature type="region of interest" description="Disordered" evidence="2">
    <location>
        <begin position="32"/>
        <end position="65"/>
    </location>
</feature>
<dbReference type="EMBL" id="CAMXCT020000213">
    <property type="protein sequence ID" value="CAL1128981.1"/>
    <property type="molecule type" value="Genomic_DNA"/>
</dbReference>
<evidence type="ECO:0000313" key="3">
    <source>
        <dbReference type="EMBL" id="CAI3975606.1"/>
    </source>
</evidence>